<dbReference type="PANTHER" id="PTHR24198:SF165">
    <property type="entry name" value="ANKYRIN REPEAT-CONTAINING PROTEIN-RELATED"/>
    <property type="match status" value="1"/>
</dbReference>
<keyword evidence="2 3" id="KW-0040">ANK repeat</keyword>
<evidence type="ECO:0000256" key="1">
    <source>
        <dbReference type="ARBA" id="ARBA00022737"/>
    </source>
</evidence>
<dbReference type="SMART" id="SM00248">
    <property type="entry name" value="ANK"/>
    <property type="match status" value="5"/>
</dbReference>
<evidence type="ECO:0000256" key="2">
    <source>
        <dbReference type="ARBA" id="ARBA00023043"/>
    </source>
</evidence>
<dbReference type="PROSITE" id="PS50297">
    <property type="entry name" value="ANK_REP_REGION"/>
    <property type="match status" value="2"/>
</dbReference>
<protein>
    <submittedName>
        <fullName evidence="4">Uncharacterized protein</fullName>
    </submittedName>
</protein>
<evidence type="ECO:0000256" key="3">
    <source>
        <dbReference type="PROSITE-ProRule" id="PRU00023"/>
    </source>
</evidence>
<dbReference type="Pfam" id="PF12796">
    <property type="entry name" value="Ank_2"/>
    <property type="match status" value="1"/>
</dbReference>
<name>A0A1L7XIS6_9HELO</name>
<keyword evidence="5" id="KW-1185">Reference proteome</keyword>
<evidence type="ECO:0000313" key="5">
    <source>
        <dbReference type="Proteomes" id="UP000184330"/>
    </source>
</evidence>
<keyword evidence="1" id="KW-0677">Repeat</keyword>
<dbReference type="EMBL" id="FJOG01000028">
    <property type="protein sequence ID" value="CZR64918.1"/>
    <property type="molecule type" value="Genomic_DNA"/>
</dbReference>
<sequence length="747" mass="83173">MSNPLSAIASIAGLIDIAAETSSQVLQLIHDWKDAPKQIHFLSQEINISRQIAHQLIELRDLLANHNVNQLLSYDTALSVQLNRAKPVWAELEEILGSVKSSDSKLCKAKQMRKGSRVVSLQGKLREIRFSNLEILGMYNASQILHIRSAITTYHNDTIAMYETTAISLADILRTLKNLESGSSIFNTPALTGISHPRLGWAGSLGEQEPFHEGKALPEDGTLKALSGSGRVYQRSRTNECDSQEGDPWPLYQPYRASECHTHKRRHRVRIAPFHSAFGTFVLVYSGWTFAAQNCYISSCLRSNVSAVEVKYSLPRWSLNVTILATFRISYGLPTAGLAVQRIIPHDTYSRFQSIIGFSKLGNCDAIRSLLGRRPDAVFDIAEHTRATALDSALRYHQIDACRLLLQAGADPLAEDSLGIPVIAYVALYRHHRNKTLQLEFEELLPLSSFYEEYEFSHLHKIVLGVRPLDLRSQLSDVTCHAQLNQEEKLGYTPLHWASSQGDALAVRLLLEAGAGVDKVNANGETPLHSACRSGSRTCAEALILADADLHKRLPNGYQPVHVAAMAMDGVEMLDCLLSHRVSLNDTENFYRTTPLALTTLYDRVDNCEFLLDHGAPIDYPDWEGDTPMFEGIKSVHGAKCLSLFLSRGCNYLHTNFQGQNLLHKVAFLGNAEQFDVLAAADLKGLMPHARDIHNMSAQQYLNGRAGISRDHKEAFGKLIARLEGSNDEERGYDSDEYDVFVDALEF</sequence>
<dbReference type="SUPFAM" id="SSF48403">
    <property type="entry name" value="Ankyrin repeat"/>
    <property type="match status" value="2"/>
</dbReference>
<organism evidence="4 5">
    <name type="scientific">Phialocephala subalpina</name>
    <dbReference type="NCBI Taxonomy" id="576137"/>
    <lineage>
        <taxon>Eukaryota</taxon>
        <taxon>Fungi</taxon>
        <taxon>Dikarya</taxon>
        <taxon>Ascomycota</taxon>
        <taxon>Pezizomycotina</taxon>
        <taxon>Leotiomycetes</taxon>
        <taxon>Helotiales</taxon>
        <taxon>Mollisiaceae</taxon>
        <taxon>Phialocephala</taxon>
        <taxon>Phialocephala fortinii species complex</taxon>
    </lineage>
</organism>
<dbReference type="STRING" id="576137.A0A1L7XIS6"/>
<dbReference type="PROSITE" id="PS50088">
    <property type="entry name" value="ANK_REPEAT"/>
    <property type="match status" value="2"/>
</dbReference>
<dbReference type="InterPro" id="IPR002110">
    <property type="entry name" value="Ankyrin_rpt"/>
</dbReference>
<dbReference type="OrthoDB" id="341259at2759"/>
<gene>
    <name evidence="4" type="ORF">PAC_14818</name>
</gene>
<reference evidence="4 5" key="1">
    <citation type="submission" date="2016-03" db="EMBL/GenBank/DDBJ databases">
        <authorList>
            <person name="Ploux O."/>
        </authorList>
    </citation>
    <scope>NUCLEOTIDE SEQUENCE [LARGE SCALE GENOMIC DNA]</scope>
    <source>
        <strain evidence="4 5">UAMH 11012</strain>
    </source>
</reference>
<accession>A0A1L7XIS6</accession>
<dbReference type="PANTHER" id="PTHR24198">
    <property type="entry name" value="ANKYRIN REPEAT AND PROTEIN KINASE DOMAIN-CONTAINING PROTEIN"/>
    <property type="match status" value="1"/>
</dbReference>
<feature type="repeat" description="ANK" evidence="3">
    <location>
        <begin position="523"/>
        <end position="555"/>
    </location>
</feature>
<feature type="repeat" description="ANK" evidence="3">
    <location>
        <begin position="490"/>
        <end position="522"/>
    </location>
</feature>
<dbReference type="Gene3D" id="1.25.40.20">
    <property type="entry name" value="Ankyrin repeat-containing domain"/>
    <property type="match status" value="2"/>
</dbReference>
<dbReference type="Proteomes" id="UP000184330">
    <property type="component" value="Unassembled WGS sequence"/>
</dbReference>
<dbReference type="AlphaFoldDB" id="A0A1L7XIS6"/>
<evidence type="ECO:0000313" key="4">
    <source>
        <dbReference type="EMBL" id="CZR64918.1"/>
    </source>
</evidence>
<dbReference type="InterPro" id="IPR036770">
    <property type="entry name" value="Ankyrin_rpt-contain_sf"/>
</dbReference>
<proteinExistence type="predicted"/>